<evidence type="ECO:0000256" key="2">
    <source>
        <dbReference type="ARBA" id="ARBA00023239"/>
    </source>
</evidence>
<dbReference type="Proteomes" id="UP001162164">
    <property type="component" value="Unassembled WGS sequence"/>
</dbReference>
<feature type="transmembrane region" description="Helical" evidence="4">
    <location>
        <begin position="216"/>
        <end position="235"/>
    </location>
</feature>
<keyword evidence="1" id="KW-0547">Nucleotide-binding</keyword>
<feature type="transmembrane region" description="Helical" evidence="4">
    <location>
        <begin position="133"/>
        <end position="155"/>
    </location>
</feature>
<evidence type="ECO:0000313" key="7">
    <source>
        <dbReference type="Proteomes" id="UP001162164"/>
    </source>
</evidence>
<feature type="region of interest" description="Disordered" evidence="3">
    <location>
        <begin position="1"/>
        <end position="32"/>
    </location>
</feature>
<protein>
    <recommendedName>
        <fullName evidence="5">Adenylate cyclase N-terminal domain-containing protein</fullName>
    </recommendedName>
</protein>
<feature type="transmembrane region" description="Helical" evidence="4">
    <location>
        <begin position="162"/>
        <end position="186"/>
    </location>
</feature>
<feature type="compositionally biased region" description="Polar residues" evidence="3">
    <location>
        <begin position="14"/>
        <end position="26"/>
    </location>
</feature>
<keyword evidence="2" id="KW-0456">Lyase</keyword>
<accession>A0ABQ9K626</accession>
<keyword evidence="4" id="KW-0472">Membrane</keyword>
<dbReference type="PANTHER" id="PTHR45627:SF16">
    <property type="entry name" value="ADENYLATE CYCLASE"/>
    <property type="match status" value="1"/>
</dbReference>
<evidence type="ECO:0000256" key="1">
    <source>
        <dbReference type="ARBA" id="ARBA00022741"/>
    </source>
</evidence>
<dbReference type="InterPro" id="IPR032628">
    <property type="entry name" value="AC_N"/>
</dbReference>
<evidence type="ECO:0000313" key="6">
    <source>
        <dbReference type="EMBL" id="KAJ8985481.1"/>
    </source>
</evidence>
<sequence>MSGFVGSMPRSPQIRENGSAPNSSPDTEGHEVEDELLVSSNMPKKQTNGVFTKLRRLVEKLCSTHQFRNEQVEMLYQRYFLKMNQSNMTNLISLLLLLCIGFLILAGTDFVMPREVLEEFSPNQTDSNRLDKLLVLMCTSGCCIAIYGVLLAVVSKPTMNEVYLIIISYFILVTFLTLEICISFIFEGDRPLIGTMFALASTYLTYALMPNRLKDALLSGTILAVTEIILLVYVGRVNRLSEFASYIGDIEAV</sequence>
<dbReference type="Pfam" id="PF16214">
    <property type="entry name" value="AC_N"/>
    <property type="match status" value="1"/>
</dbReference>
<keyword evidence="7" id="KW-1185">Reference proteome</keyword>
<proteinExistence type="predicted"/>
<dbReference type="EMBL" id="JAPWTJ010000013">
    <property type="protein sequence ID" value="KAJ8985481.1"/>
    <property type="molecule type" value="Genomic_DNA"/>
</dbReference>
<name>A0ABQ9K626_9CUCU</name>
<gene>
    <name evidence="6" type="ORF">NQ317_015020</name>
</gene>
<feature type="domain" description="Adenylate cyclase N-terminal" evidence="5">
    <location>
        <begin position="62"/>
        <end position="229"/>
    </location>
</feature>
<evidence type="ECO:0000256" key="3">
    <source>
        <dbReference type="SAM" id="MobiDB-lite"/>
    </source>
</evidence>
<evidence type="ECO:0000259" key="5">
    <source>
        <dbReference type="Pfam" id="PF16214"/>
    </source>
</evidence>
<keyword evidence="4" id="KW-1133">Transmembrane helix</keyword>
<keyword evidence="4" id="KW-0812">Transmembrane</keyword>
<dbReference type="PANTHER" id="PTHR45627">
    <property type="entry name" value="ADENYLATE CYCLASE TYPE 1"/>
    <property type="match status" value="1"/>
</dbReference>
<evidence type="ECO:0000256" key="4">
    <source>
        <dbReference type="SAM" id="Phobius"/>
    </source>
</evidence>
<comment type="caution">
    <text evidence="6">The sequence shown here is derived from an EMBL/GenBank/DDBJ whole genome shotgun (WGS) entry which is preliminary data.</text>
</comment>
<reference evidence="6" key="1">
    <citation type="journal article" date="2023" name="Insect Mol. Biol.">
        <title>Genome sequencing provides insights into the evolution of gene families encoding plant cell wall-degrading enzymes in longhorned beetles.</title>
        <authorList>
            <person name="Shin N.R."/>
            <person name="Okamura Y."/>
            <person name="Kirsch R."/>
            <person name="Pauchet Y."/>
        </authorList>
    </citation>
    <scope>NUCLEOTIDE SEQUENCE</scope>
    <source>
        <strain evidence="6">MMC_N1</strain>
    </source>
</reference>
<organism evidence="6 7">
    <name type="scientific">Molorchus minor</name>
    <dbReference type="NCBI Taxonomy" id="1323400"/>
    <lineage>
        <taxon>Eukaryota</taxon>
        <taxon>Metazoa</taxon>
        <taxon>Ecdysozoa</taxon>
        <taxon>Arthropoda</taxon>
        <taxon>Hexapoda</taxon>
        <taxon>Insecta</taxon>
        <taxon>Pterygota</taxon>
        <taxon>Neoptera</taxon>
        <taxon>Endopterygota</taxon>
        <taxon>Coleoptera</taxon>
        <taxon>Polyphaga</taxon>
        <taxon>Cucujiformia</taxon>
        <taxon>Chrysomeloidea</taxon>
        <taxon>Cerambycidae</taxon>
        <taxon>Lamiinae</taxon>
        <taxon>Monochamini</taxon>
        <taxon>Molorchus</taxon>
    </lineage>
</organism>
<feature type="transmembrane region" description="Helical" evidence="4">
    <location>
        <begin position="91"/>
        <end position="113"/>
    </location>
</feature>